<dbReference type="PANTHER" id="PTHR31672">
    <property type="entry name" value="BNACNNG10540D PROTEIN"/>
    <property type="match status" value="1"/>
</dbReference>
<dbReference type="NCBIfam" id="TIGR01640">
    <property type="entry name" value="F_box_assoc_1"/>
    <property type="match status" value="1"/>
</dbReference>
<dbReference type="EMBL" id="BTGU01011132">
    <property type="protein sequence ID" value="GMN75057.1"/>
    <property type="molecule type" value="Genomic_DNA"/>
</dbReference>
<evidence type="ECO:0000259" key="1">
    <source>
        <dbReference type="Pfam" id="PF07734"/>
    </source>
</evidence>
<proteinExistence type="predicted"/>
<comment type="caution">
    <text evidence="2">The sequence shown here is derived from an EMBL/GenBank/DDBJ whole genome shotgun (WGS) entry which is preliminary data.</text>
</comment>
<dbReference type="InterPro" id="IPR017451">
    <property type="entry name" value="F-box-assoc_interact_dom"/>
</dbReference>
<keyword evidence="3" id="KW-1185">Reference proteome</keyword>
<accession>A0AA88EHJ4</accession>
<dbReference type="InterPro" id="IPR050796">
    <property type="entry name" value="SCF_F-box_component"/>
</dbReference>
<protein>
    <recommendedName>
        <fullName evidence="1">F-box associated beta-propeller type 1 domain-containing protein</fullName>
    </recommendedName>
</protein>
<organism evidence="2 3">
    <name type="scientific">Ficus carica</name>
    <name type="common">Common fig</name>
    <dbReference type="NCBI Taxonomy" id="3494"/>
    <lineage>
        <taxon>Eukaryota</taxon>
        <taxon>Viridiplantae</taxon>
        <taxon>Streptophyta</taxon>
        <taxon>Embryophyta</taxon>
        <taxon>Tracheophyta</taxon>
        <taxon>Spermatophyta</taxon>
        <taxon>Magnoliopsida</taxon>
        <taxon>eudicotyledons</taxon>
        <taxon>Gunneridae</taxon>
        <taxon>Pentapetalae</taxon>
        <taxon>rosids</taxon>
        <taxon>fabids</taxon>
        <taxon>Rosales</taxon>
        <taxon>Moraceae</taxon>
        <taxon>Ficeae</taxon>
        <taxon>Ficus</taxon>
    </lineage>
</organism>
<feature type="domain" description="F-box associated beta-propeller type 1" evidence="1">
    <location>
        <begin position="8"/>
        <end position="161"/>
    </location>
</feature>
<evidence type="ECO:0000313" key="3">
    <source>
        <dbReference type="Proteomes" id="UP001187192"/>
    </source>
</evidence>
<dbReference type="PANTHER" id="PTHR31672:SF13">
    <property type="entry name" value="F-BOX PROTEIN CPR30-LIKE"/>
    <property type="match status" value="1"/>
</dbReference>
<sequence length="198" mass="22627">MPDMSAFPICHCNGIICVTALNGDMVLWNPAMKKFRTIPKPVCVCNDGLMLAVVGIGFGYDSRADDFKVVSIVIEMTRDIALWLLRAKLYRTKTDSWRQIGIHPQSNEFPFFDTAIFCKGVIFWTILNPSCCSFGIVSFDMADDLFRIIQLPDNVRKEEENIKIAPWNDSVSLYSYPRGRERAYISINEWVIDKETNP</sequence>
<dbReference type="InterPro" id="IPR006527">
    <property type="entry name" value="F-box-assoc_dom_typ1"/>
</dbReference>
<dbReference type="AlphaFoldDB" id="A0AA88EHJ4"/>
<name>A0AA88EHJ4_FICCA</name>
<dbReference type="Pfam" id="PF07734">
    <property type="entry name" value="FBA_1"/>
    <property type="match status" value="1"/>
</dbReference>
<gene>
    <name evidence="2" type="ORF">TIFTF001_052522</name>
</gene>
<reference evidence="2" key="1">
    <citation type="submission" date="2023-07" db="EMBL/GenBank/DDBJ databases">
        <title>draft genome sequence of fig (Ficus carica).</title>
        <authorList>
            <person name="Takahashi T."/>
            <person name="Nishimura K."/>
        </authorList>
    </citation>
    <scope>NUCLEOTIDE SEQUENCE</scope>
</reference>
<evidence type="ECO:0000313" key="2">
    <source>
        <dbReference type="EMBL" id="GMN75057.1"/>
    </source>
</evidence>
<dbReference type="Proteomes" id="UP001187192">
    <property type="component" value="Unassembled WGS sequence"/>
</dbReference>